<organism evidence="1 2">
    <name type="scientific">Fictibacillus phosphorivorans</name>
    <dbReference type="NCBI Taxonomy" id="1221500"/>
    <lineage>
        <taxon>Bacteria</taxon>
        <taxon>Bacillati</taxon>
        <taxon>Bacillota</taxon>
        <taxon>Bacilli</taxon>
        <taxon>Bacillales</taxon>
        <taxon>Fictibacillaceae</taxon>
        <taxon>Fictibacillus</taxon>
    </lineage>
</organism>
<dbReference type="Gene3D" id="3.90.79.10">
    <property type="entry name" value="Nucleoside Triphosphate Pyrophosphohydrolase"/>
    <property type="match status" value="1"/>
</dbReference>
<gene>
    <name evidence="1" type="ORF">ABE65_011490</name>
</gene>
<evidence type="ECO:0000313" key="2">
    <source>
        <dbReference type="Proteomes" id="UP000076623"/>
    </source>
</evidence>
<dbReference type="AlphaFoldDB" id="A0A160INE3"/>
<sequence>MFNEWLGHSDIDENKMKINREAVIIGDNQILMVHSNLGDFKFPGSEVEHHESHAEVYSAR</sequence>
<protein>
    <submittedName>
        <fullName evidence="1">Uncharacterized protein</fullName>
    </submittedName>
</protein>
<dbReference type="Proteomes" id="UP000076623">
    <property type="component" value="Chromosome"/>
</dbReference>
<keyword evidence="2" id="KW-1185">Reference proteome</keyword>
<reference evidence="1 2" key="1">
    <citation type="submission" date="2016-04" db="EMBL/GenBank/DDBJ databases">
        <title>Complete genome sequence of Fictibacillus phosphorivorans G25-29, a strain toxic to nematodes.</title>
        <authorList>
            <person name="Zheng Z."/>
        </authorList>
    </citation>
    <scope>NUCLEOTIDE SEQUENCE [LARGE SCALE GENOMIC DNA]</scope>
    <source>
        <strain evidence="1 2">G25-29</strain>
    </source>
</reference>
<name>A0A160INE3_9BACL</name>
<proteinExistence type="predicted"/>
<dbReference type="KEGG" id="fpn:ABE65_011490"/>
<dbReference type="RefSeq" id="WP_066394945.1">
    <property type="nucleotide sequence ID" value="NZ_CP015378.1"/>
</dbReference>
<evidence type="ECO:0000313" key="1">
    <source>
        <dbReference type="EMBL" id="ANC77390.1"/>
    </source>
</evidence>
<dbReference type="EMBL" id="CP015378">
    <property type="protein sequence ID" value="ANC77390.1"/>
    <property type="molecule type" value="Genomic_DNA"/>
</dbReference>
<accession>A0A160INE3</accession>